<organism evidence="1 2">
    <name type="scientific">Pistacia atlantica</name>
    <dbReference type="NCBI Taxonomy" id="434234"/>
    <lineage>
        <taxon>Eukaryota</taxon>
        <taxon>Viridiplantae</taxon>
        <taxon>Streptophyta</taxon>
        <taxon>Embryophyta</taxon>
        <taxon>Tracheophyta</taxon>
        <taxon>Spermatophyta</taxon>
        <taxon>Magnoliopsida</taxon>
        <taxon>eudicotyledons</taxon>
        <taxon>Gunneridae</taxon>
        <taxon>Pentapetalae</taxon>
        <taxon>rosids</taxon>
        <taxon>malvids</taxon>
        <taxon>Sapindales</taxon>
        <taxon>Anacardiaceae</taxon>
        <taxon>Pistacia</taxon>
    </lineage>
</organism>
<keyword evidence="2" id="KW-1185">Reference proteome</keyword>
<evidence type="ECO:0000313" key="1">
    <source>
        <dbReference type="EMBL" id="KAJ0102726.1"/>
    </source>
</evidence>
<evidence type="ECO:0000313" key="2">
    <source>
        <dbReference type="Proteomes" id="UP001164250"/>
    </source>
</evidence>
<dbReference type="Proteomes" id="UP001164250">
    <property type="component" value="Chromosome 3"/>
</dbReference>
<protein>
    <submittedName>
        <fullName evidence="1">Uncharacterized protein</fullName>
    </submittedName>
</protein>
<reference evidence="2" key="1">
    <citation type="journal article" date="2023" name="G3 (Bethesda)">
        <title>Genome assembly and association tests identify interacting loci associated with vigor, precocity, and sex in interspecific pistachio rootstocks.</title>
        <authorList>
            <person name="Palmer W."/>
            <person name="Jacygrad E."/>
            <person name="Sagayaradj S."/>
            <person name="Cavanaugh K."/>
            <person name="Han R."/>
            <person name="Bertier L."/>
            <person name="Beede B."/>
            <person name="Kafkas S."/>
            <person name="Golino D."/>
            <person name="Preece J."/>
            <person name="Michelmore R."/>
        </authorList>
    </citation>
    <scope>NUCLEOTIDE SEQUENCE [LARGE SCALE GENOMIC DNA]</scope>
</reference>
<proteinExistence type="predicted"/>
<accession>A0ACC1BUC7</accession>
<comment type="caution">
    <text evidence="1">The sequence shown here is derived from an EMBL/GenBank/DDBJ whole genome shotgun (WGS) entry which is preliminary data.</text>
</comment>
<gene>
    <name evidence="1" type="ORF">Patl1_05928</name>
</gene>
<dbReference type="EMBL" id="CM047899">
    <property type="protein sequence ID" value="KAJ0102726.1"/>
    <property type="molecule type" value="Genomic_DNA"/>
</dbReference>
<sequence length="322" mass="35252">MILGAEAKANSATVEDATQCFSGTLDPKKVNGTILVYLRFYHTISPEMGEWAAEIGTAGIILANNKTLDNAIHLDVDVIPFLISISLMLKLTSVASISDLEAYFNLNSAPAMGTFSGRGPNPDVTAPEVNILPAYNEAIPPSYLISNNRRNPFNIMSITSMSCPHVSSIVGLLKTLYPNWTSSGDNSTHPIIDDNNVDATQFVYDYICAYGYNESFLRAFTISEKTYSCPQVSNMANFNYPSVVVSYVNGSTSITQHHKNVGLLGIYKARVKAPAGFSVFIEPNSLKFEKYGKDKKFEAEFVGQGNVSFKGICVWGSDMVRW</sequence>
<name>A0ACC1BUC7_9ROSI</name>